<accession>A0A5J4QX88</accession>
<dbReference type="OrthoDB" id="75921at2759"/>
<dbReference type="EMBL" id="SNRW01043990">
    <property type="protein sequence ID" value="KAA6325939.1"/>
    <property type="molecule type" value="Genomic_DNA"/>
</dbReference>
<proteinExistence type="predicted"/>
<dbReference type="Proteomes" id="UP000324800">
    <property type="component" value="Unassembled WGS sequence"/>
</dbReference>
<reference evidence="1 2" key="1">
    <citation type="submission" date="2019-03" db="EMBL/GenBank/DDBJ databases">
        <title>Single cell metagenomics reveals metabolic interactions within the superorganism composed of flagellate Streblomastix strix and complex community of Bacteroidetes bacteria on its surface.</title>
        <authorList>
            <person name="Treitli S.C."/>
            <person name="Kolisko M."/>
            <person name="Husnik F."/>
            <person name="Keeling P."/>
            <person name="Hampl V."/>
        </authorList>
    </citation>
    <scope>NUCLEOTIDE SEQUENCE [LARGE SCALE GENOMIC DNA]</scope>
    <source>
        <strain evidence="1">ST1C</strain>
    </source>
</reference>
<evidence type="ECO:0000313" key="2">
    <source>
        <dbReference type="Proteomes" id="UP000324800"/>
    </source>
</evidence>
<dbReference type="AlphaFoldDB" id="A0A5J4QX88"/>
<protein>
    <recommendedName>
        <fullName evidence="3">Right handed beta helix domain-containing protein</fullName>
    </recommendedName>
</protein>
<name>A0A5J4QX88_9EUKA</name>
<feature type="non-terminal residue" evidence="1">
    <location>
        <position position="1"/>
    </location>
</feature>
<gene>
    <name evidence="1" type="ORF">EZS28_054011</name>
</gene>
<sequence>ILTQMIVRVHLVLDEEDTSQCGGIHALIESGSTFTIADSSQIRNCSSIRTTGNTGDGGGIYAIVGENCQLIISNTVQIEDCKSGRRGGGAYIRNIAGNGRVEMNQINVKLCYGTEGGGIYTQIERQSNFTITGTSVFENCHSTGGNGGALYASVIGQNSKLIIKDDVRFALIQRPPPCFSALHSPNRLPIISRSKLVCASIQAPPP</sequence>
<organism evidence="1 2">
    <name type="scientific">Streblomastix strix</name>
    <dbReference type="NCBI Taxonomy" id="222440"/>
    <lineage>
        <taxon>Eukaryota</taxon>
        <taxon>Metamonada</taxon>
        <taxon>Preaxostyla</taxon>
        <taxon>Oxymonadida</taxon>
        <taxon>Streblomastigidae</taxon>
        <taxon>Streblomastix</taxon>
    </lineage>
</organism>
<evidence type="ECO:0008006" key="3">
    <source>
        <dbReference type="Google" id="ProtNLM"/>
    </source>
</evidence>
<comment type="caution">
    <text evidence="1">The sequence shown here is derived from an EMBL/GenBank/DDBJ whole genome shotgun (WGS) entry which is preliminary data.</text>
</comment>
<evidence type="ECO:0000313" key="1">
    <source>
        <dbReference type="EMBL" id="KAA6325939.1"/>
    </source>
</evidence>